<evidence type="ECO:0000313" key="2">
    <source>
        <dbReference type="EMBL" id="NYI92472.1"/>
    </source>
</evidence>
<dbReference type="RefSeq" id="WP_179776756.1">
    <property type="nucleotide sequence ID" value="NZ_JACCFK010000002.1"/>
</dbReference>
<feature type="transmembrane region" description="Helical" evidence="1">
    <location>
        <begin position="57"/>
        <end position="80"/>
    </location>
</feature>
<feature type="transmembrane region" description="Helical" evidence="1">
    <location>
        <begin position="173"/>
        <end position="191"/>
    </location>
</feature>
<keyword evidence="3" id="KW-1185">Reference proteome</keyword>
<comment type="caution">
    <text evidence="2">The sequence shown here is derived from an EMBL/GenBank/DDBJ whole genome shotgun (WGS) entry which is preliminary data.</text>
</comment>
<keyword evidence="1" id="KW-0472">Membrane</keyword>
<feature type="transmembrane region" description="Helical" evidence="1">
    <location>
        <begin position="119"/>
        <end position="139"/>
    </location>
</feature>
<reference evidence="2 3" key="1">
    <citation type="submission" date="2020-07" db="EMBL/GenBank/DDBJ databases">
        <title>Sequencing the genomes of 1000 actinobacteria strains.</title>
        <authorList>
            <person name="Klenk H.-P."/>
        </authorList>
    </citation>
    <scope>NUCLEOTIDE SEQUENCE [LARGE SCALE GENOMIC DNA]</scope>
    <source>
        <strain evidence="2 3">DSM 104006</strain>
    </source>
</reference>
<feature type="transmembrane region" description="Helical" evidence="1">
    <location>
        <begin position="12"/>
        <end position="37"/>
    </location>
</feature>
<evidence type="ECO:0000313" key="3">
    <source>
        <dbReference type="Proteomes" id="UP000549616"/>
    </source>
</evidence>
<keyword evidence="1" id="KW-0812">Transmembrane</keyword>
<dbReference type="PANTHER" id="PTHR37314">
    <property type="entry name" value="SLR0142 PROTEIN"/>
    <property type="match status" value="1"/>
</dbReference>
<dbReference type="InterPro" id="IPR010699">
    <property type="entry name" value="DUF1275"/>
</dbReference>
<keyword evidence="1" id="KW-1133">Transmembrane helix</keyword>
<dbReference type="PANTHER" id="PTHR37314:SF4">
    <property type="entry name" value="UPF0700 TRANSMEMBRANE PROTEIN YOAK"/>
    <property type="match status" value="1"/>
</dbReference>
<dbReference type="EMBL" id="JACCFK010000002">
    <property type="protein sequence ID" value="NYI92472.1"/>
    <property type="molecule type" value="Genomic_DNA"/>
</dbReference>
<organism evidence="2 3">
    <name type="scientific">Amycolatopsis endophytica</name>
    <dbReference type="NCBI Taxonomy" id="860233"/>
    <lineage>
        <taxon>Bacteria</taxon>
        <taxon>Bacillati</taxon>
        <taxon>Actinomycetota</taxon>
        <taxon>Actinomycetes</taxon>
        <taxon>Pseudonocardiales</taxon>
        <taxon>Pseudonocardiaceae</taxon>
        <taxon>Amycolatopsis</taxon>
    </lineage>
</organism>
<accession>A0A853BCK4</accession>
<dbReference type="AlphaFoldDB" id="A0A853BCK4"/>
<proteinExistence type="predicted"/>
<name>A0A853BCK4_9PSEU</name>
<feature type="transmembrane region" description="Helical" evidence="1">
    <location>
        <begin position="92"/>
        <end position="113"/>
    </location>
</feature>
<feature type="transmembrane region" description="Helical" evidence="1">
    <location>
        <begin position="197"/>
        <end position="219"/>
    </location>
</feature>
<protein>
    <submittedName>
        <fullName evidence="2">Uncharacterized membrane protein YoaK (UPF0700 family)</fullName>
    </submittedName>
</protein>
<dbReference type="Pfam" id="PF06912">
    <property type="entry name" value="DUF1275"/>
    <property type="match status" value="1"/>
</dbReference>
<gene>
    <name evidence="2" type="ORF">HNR02_005847</name>
</gene>
<dbReference type="Proteomes" id="UP000549616">
    <property type="component" value="Unassembled WGS sequence"/>
</dbReference>
<evidence type="ECO:0000256" key="1">
    <source>
        <dbReference type="SAM" id="Phobius"/>
    </source>
</evidence>
<sequence>MAGKLIERPPLPVALGALTVLSGLIDAVSFLALGQVFTANMTGNLVLLGFAATGEPGFDIAASLTALGAFLAGVAIAARMAAALAERVPHRWFVSALSAEAALTALAALATFADARYPAVAGLALGMGIRNATVNRLAVPDMTTTVLTRTVTALAADLASRSPTDRGTTARRVVSVAGLVAGAVAGAFLVRHLGAEWVLVIVTGAQILVAAGHHGHVVLRRRAALPDA</sequence>